<accession>E6Q8L5</accession>
<protein>
    <submittedName>
        <fullName evidence="1">Uncharacterized protein</fullName>
    </submittedName>
</protein>
<name>E6Q8L5_9ZZZZ</name>
<organism evidence="1">
    <name type="scientific">mine drainage metagenome</name>
    <dbReference type="NCBI Taxonomy" id="410659"/>
    <lineage>
        <taxon>unclassified sequences</taxon>
        <taxon>metagenomes</taxon>
        <taxon>ecological metagenomes</taxon>
    </lineage>
</organism>
<dbReference type="AlphaFoldDB" id="E6Q8L5"/>
<gene>
    <name evidence="1" type="ORF">CARN5_3054</name>
</gene>
<evidence type="ECO:0000313" key="1">
    <source>
        <dbReference type="EMBL" id="CBI03541.1"/>
    </source>
</evidence>
<comment type="caution">
    <text evidence="1">The sequence shown here is derived from an EMBL/GenBank/DDBJ whole genome shotgun (WGS) entry which is preliminary data.</text>
</comment>
<proteinExistence type="predicted"/>
<sequence length="40" mass="4471">MSKTLYGVYHGRLIQTLLIHFDDKMKTVCATALGTTSDKI</sequence>
<dbReference type="EMBL" id="CABP01000008">
    <property type="protein sequence ID" value="CBI03541.1"/>
    <property type="molecule type" value="Genomic_DNA"/>
</dbReference>
<reference evidence="1" key="1">
    <citation type="submission" date="2009-10" db="EMBL/GenBank/DDBJ databases">
        <title>Diversity of trophic interactions inside an arsenic-rich microbial ecosystem.</title>
        <authorList>
            <person name="Bertin P.N."/>
            <person name="Heinrich-Salmeron A."/>
            <person name="Pelletier E."/>
            <person name="Goulhen-Chollet F."/>
            <person name="Arsene-Ploetze F."/>
            <person name="Gallien S."/>
            <person name="Calteau A."/>
            <person name="Vallenet D."/>
            <person name="Casiot C."/>
            <person name="Chane-Woon-Ming B."/>
            <person name="Giloteaux L."/>
            <person name="Barakat M."/>
            <person name="Bonnefoy V."/>
            <person name="Bruneel O."/>
            <person name="Chandler M."/>
            <person name="Cleiss J."/>
            <person name="Duran R."/>
            <person name="Elbaz-Poulichet F."/>
            <person name="Fonknechten N."/>
            <person name="Lauga B."/>
            <person name="Mornico D."/>
            <person name="Ortet P."/>
            <person name="Schaeffer C."/>
            <person name="Siguier P."/>
            <person name="Alexander Thil Smith A."/>
            <person name="Van Dorsselaer A."/>
            <person name="Weissenbach J."/>
            <person name="Medigue C."/>
            <person name="Le Paslier D."/>
        </authorList>
    </citation>
    <scope>NUCLEOTIDE SEQUENCE</scope>
</reference>